<evidence type="ECO:0000259" key="5">
    <source>
        <dbReference type="PROSITE" id="PS51118"/>
    </source>
</evidence>
<accession>A0A7W7H7S2</accession>
<dbReference type="InterPro" id="IPR036388">
    <property type="entry name" value="WH-like_DNA-bd_sf"/>
</dbReference>
<dbReference type="PROSITE" id="PS51118">
    <property type="entry name" value="HTH_HXLR"/>
    <property type="match status" value="1"/>
</dbReference>
<dbReference type="EMBL" id="JACHNB010000001">
    <property type="protein sequence ID" value="MBB4745526.1"/>
    <property type="molecule type" value="Genomic_DNA"/>
</dbReference>
<dbReference type="SUPFAM" id="SSF46785">
    <property type="entry name" value="Winged helix' DNA-binding domain"/>
    <property type="match status" value="1"/>
</dbReference>
<evidence type="ECO:0000313" key="7">
    <source>
        <dbReference type="Proteomes" id="UP000546162"/>
    </source>
</evidence>
<keyword evidence="2 6" id="KW-0238">DNA-binding</keyword>
<reference evidence="6 7" key="1">
    <citation type="submission" date="2020-08" db="EMBL/GenBank/DDBJ databases">
        <title>Sequencing the genomes of 1000 actinobacteria strains.</title>
        <authorList>
            <person name="Klenk H.-P."/>
        </authorList>
    </citation>
    <scope>NUCLEOTIDE SEQUENCE [LARGE SCALE GENOMIC DNA]</scope>
    <source>
        <strain evidence="6 7">DSM 45809</strain>
    </source>
</reference>
<keyword evidence="7" id="KW-1185">Reference proteome</keyword>
<dbReference type="Pfam" id="PF01638">
    <property type="entry name" value="HxlR"/>
    <property type="match status" value="1"/>
</dbReference>
<dbReference type="PANTHER" id="PTHR33204">
    <property type="entry name" value="TRANSCRIPTIONAL REGULATOR, MARR FAMILY"/>
    <property type="match status" value="1"/>
</dbReference>
<organism evidence="6 7">
    <name type="scientific">Actinoplanes octamycinicus</name>
    <dbReference type="NCBI Taxonomy" id="135948"/>
    <lineage>
        <taxon>Bacteria</taxon>
        <taxon>Bacillati</taxon>
        <taxon>Actinomycetota</taxon>
        <taxon>Actinomycetes</taxon>
        <taxon>Micromonosporales</taxon>
        <taxon>Micromonosporaceae</taxon>
        <taxon>Actinoplanes</taxon>
    </lineage>
</organism>
<evidence type="ECO:0000256" key="2">
    <source>
        <dbReference type="ARBA" id="ARBA00023125"/>
    </source>
</evidence>
<name>A0A7W7H7S2_9ACTN</name>
<evidence type="ECO:0000313" key="6">
    <source>
        <dbReference type="EMBL" id="MBB4745526.1"/>
    </source>
</evidence>
<sequence length="190" mass="20862">MVGQVTPRAAGAAEEAASAADEAAGAAGRAGKPGALDWDVENCTIGRAMAILGEKWTMVVLREVFTGIRRFDDMRVRTRVPRQVLANRLAALVEHGVLRREPYQEPGARVRHEYRLTRKGFDLYPVLIALAGWGDRYLADPEGPPIEFVHRDCAAELHLEIHCAAGHPVTEHRDVQSRPGPGGRRRHPGP</sequence>
<keyword evidence="1" id="KW-0805">Transcription regulation</keyword>
<dbReference type="Gene3D" id="1.10.10.10">
    <property type="entry name" value="Winged helix-like DNA-binding domain superfamily/Winged helix DNA-binding domain"/>
    <property type="match status" value="1"/>
</dbReference>
<dbReference type="PANTHER" id="PTHR33204:SF36">
    <property type="entry name" value="TRANSCRIPTIONAL REGULATORY PROTEIN"/>
    <property type="match status" value="1"/>
</dbReference>
<dbReference type="AlphaFoldDB" id="A0A7W7H7S2"/>
<dbReference type="Proteomes" id="UP000546162">
    <property type="component" value="Unassembled WGS sequence"/>
</dbReference>
<evidence type="ECO:0000256" key="3">
    <source>
        <dbReference type="ARBA" id="ARBA00023163"/>
    </source>
</evidence>
<evidence type="ECO:0000256" key="4">
    <source>
        <dbReference type="SAM" id="MobiDB-lite"/>
    </source>
</evidence>
<dbReference type="GO" id="GO:0003677">
    <property type="term" value="F:DNA binding"/>
    <property type="evidence" value="ECO:0007669"/>
    <property type="project" value="UniProtKB-KW"/>
</dbReference>
<evidence type="ECO:0000256" key="1">
    <source>
        <dbReference type="ARBA" id="ARBA00023015"/>
    </source>
</evidence>
<feature type="region of interest" description="Disordered" evidence="4">
    <location>
        <begin position="168"/>
        <end position="190"/>
    </location>
</feature>
<dbReference type="InterPro" id="IPR036390">
    <property type="entry name" value="WH_DNA-bd_sf"/>
</dbReference>
<comment type="caution">
    <text evidence="6">The sequence shown here is derived from an EMBL/GenBank/DDBJ whole genome shotgun (WGS) entry which is preliminary data.</text>
</comment>
<proteinExistence type="predicted"/>
<gene>
    <name evidence="6" type="ORF">BJY16_008985</name>
</gene>
<protein>
    <submittedName>
        <fullName evidence="6">DNA-binding HxlR family transcriptional regulator</fullName>
    </submittedName>
</protein>
<dbReference type="InterPro" id="IPR002577">
    <property type="entry name" value="HTH_HxlR"/>
</dbReference>
<feature type="domain" description="HTH hxlR-type" evidence="5">
    <location>
        <begin position="43"/>
        <end position="142"/>
    </location>
</feature>
<keyword evidence="3" id="KW-0804">Transcription</keyword>